<protein>
    <submittedName>
        <fullName evidence="1">Uncharacterized protein</fullName>
    </submittedName>
</protein>
<dbReference type="Proteomes" id="UP000194873">
    <property type="component" value="Unassembled WGS sequence"/>
</dbReference>
<name>A0A243W616_9BACT</name>
<dbReference type="EMBL" id="MTSE01000038">
    <property type="protein sequence ID" value="OUJ69134.1"/>
    <property type="molecule type" value="Genomic_DNA"/>
</dbReference>
<dbReference type="RefSeq" id="WP_179197869.1">
    <property type="nucleotide sequence ID" value="NZ_MTSE01000038.1"/>
</dbReference>
<keyword evidence="2" id="KW-1185">Reference proteome</keyword>
<accession>A0A243W616</accession>
<feature type="non-terminal residue" evidence="1">
    <location>
        <position position="1"/>
    </location>
</feature>
<dbReference type="AlphaFoldDB" id="A0A243W616"/>
<sequence length="569" mass="63535">EDAATRYDYYHDGNGHANMVPTTIGQLKVDAAVTNINCFGQTTGAIQLTPSGLPGPYSYLWSDGETGKDRYALKVGTYKVKVTDVPTGKFAELTRTLTQNSRLQVLLKKSDNSIELVASGGVGPYAYTWDDGPTTAIRKDLAPGKYYCVVTDSLNCAAETVEVVIDPYRFYFSENPILLPLDAGDEYRADKTTKPNLSFLCEVWIELEYLSDVFVRIGAPIEQPADRDGRTEFEVQTLLQVYLQEHLPAVQESSFSRADSLFKRFYLQSCERYGTPPENAPFQVQKQQYVVLGGLDFYEYAANTWFTSYQAAAKPFLTWQPNNLLTLPEAPQYLYYLHNSFEVTEINAWVRTHFADGTQEVALLGVHDNVKRYEVYYLPAGCQQLNLGRYAKAILSWEVYVTGPAGEVLSEVRRYLVDARYFPNPRFFLYTNSLGGVDTLQVVGDGKYAVMPAQDEAARNPDPHYDPLQGDTLVLDRSLTPTLTVGSGALSTATAIGVQELLLSRRVTLQRDGFYWPGKIKSKATTIFDELETVPTLDFDFELPAQRRFTPRMAAGQTQPITAGDGGQP</sequence>
<comment type="caution">
    <text evidence="1">The sequence shown here is derived from an EMBL/GenBank/DDBJ whole genome shotgun (WGS) entry which is preliminary data.</text>
</comment>
<organism evidence="1 2">
    <name type="scientific">Hymenobacter crusticola</name>
    <dbReference type="NCBI Taxonomy" id="1770526"/>
    <lineage>
        <taxon>Bacteria</taxon>
        <taxon>Pseudomonadati</taxon>
        <taxon>Bacteroidota</taxon>
        <taxon>Cytophagia</taxon>
        <taxon>Cytophagales</taxon>
        <taxon>Hymenobacteraceae</taxon>
        <taxon>Hymenobacter</taxon>
    </lineage>
</organism>
<evidence type="ECO:0000313" key="2">
    <source>
        <dbReference type="Proteomes" id="UP000194873"/>
    </source>
</evidence>
<proteinExistence type="predicted"/>
<dbReference type="Pfam" id="PF13573">
    <property type="entry name" value="SprB"/>
    <property type="match status" value="2"/>
</dbReference>
<gene>
    <name evidence="1" type="ORF">BXP70_26995</name>
</gene>
<reference evidence="1 2" key="1">
    <citation type="submission" date="2017-01" db="EMBL/GenBank/DDBJ databases">
        <title>A new Hymenobacter.</title>
        <authorList>
            <person name="Liang Y."/>
            <person name="Feng F."/>
        </authorList>
    </citation>
    <scope>NUCLEOTIDE SEQUENCE [LARGE SCALE GENOMIC DNA]</scope>
    <source>
        <strain evidence="1">MIMBbqt21</strain>
    </source>
</reference>
<evidence type="ECO:0000313" key="1">
    <source>
        <dbReference type="EMBL" id="OUJ69134.1"/>
    </source>
</evidence>
<dbReference type="InterPro" id="IPR025667">
    <property type="entry name" value="SprB_repeat"/>
</dbReference>